<reference evidence="2" key="1">
    <citation type="submission" date="2023-03" db="EMBL/GenBank/DDBJ databases">
        <title>Massive genome expansion in bonnet fungi (Mycena s.s.) driven by repeated elements and novel gene families across ecological guilds.</title>
        <authorList>
            <consortium name="Lawrence Berkeley National Laboratory"/>
            <person name="Harder C.B."/>
            <person name="Miyauchi S."/>
            <person name="Viragh M."/>
            <person name="Kuo A."/>
            <person name="Thoen E."/>
            <person name="Andreopoulos B."/>
            <person name="Lu D."/>
            <person name="Skrede I."/>
            <person name="Drula E."/>
            <person name="Henrissat B."/>
            <person name="Morin E."/>
            <person name="Kohler A."/>
            <person name="Barry K."/>
            <person name="LaButti K."/>
            <person name="Morin E."/>
            <person name="Salamov A."/>
            <person name="Lipzen A."/>
            <person name="Mereny Z."/>
            <person name="Hegedus B."/>
            <person name="Baldrian P."/>
            <person name="Stursova M."/>
            <person name="Weitz H."/>
            <person name="Taylor A."/>
            <person name="Grigoriev I.V."/>
            <person name="Nagy L.G."/>
            <person name="Martin F."/>
            <person name="Kauserud H."/>
        </authorList>
    </citation>
    <scope>NUCLEOTIDE SEQUENCE</scope>
    <source>
        <strain evidence="2">9284</strain>
    </source>
</reference>
<gene>
    <name evidence="2" type="ORF">FB45DRAFT_1038856</name>
</gene>
<keyword evidence="1" id="KW-0472">Membrane</keyword>
<comment type="caution">
    <text evidence="2">The sequence shown here is derived from an EMBL/GenBank/DDBJ whole genome shotgun (WGS) entry which is preliminary data.</text>
</comment>
<feature type="transmembrane region" description="Helical" evidence="1">
    <location>
        <begin position="61"/>
        <end position="87"/>
    </location>
</feature>
<keyword evidence="3" id="KW-1185">Reference proteome</keyword>
<feature type="transmembrane region" description="Helical" evidence="1">
    <location>
        <begin position="108"/>
        <end position="128"/>
    </location>
</feature>
<name>A0AAD7B3Z2_9AGAR</name>
<proteinExistence type="predicted"/>
<dbReference type="Proteomes" id="UP001221142">
    <property type="component" value="Unassembled WGS sequence"/>
</dbReference>
<protein>
    <submittedName>
        <fullName evidence="2">Uncharacterized protein</fullName>
    </submittedName>
</protein>
<keyword evidence="1" id="KW-0812">Transmembrane</keyword>
<organism evidence="2 3">
    <name type="scientific">Roridomyces roridus</name>
    <dbReference type="NCBI Taxonomy" id="1738132"/>
    <lineage>
        <taxon>Eukaryota</taxon>
        <taxon>Fungi</taxon>
        <taxon>Dikarya</taxon>
        <taxon>Basidiomycota</taxon>
        <taxon>Agaricomycotina</taxon>
        <taxon>Agaricomycetes</taxon>
        <taxon>Agaricomycetidae</taxon>
        <taxon>Agaricales</taxon>
        <taxon>Marasmiineae</taxon>
        <taxon>Mycenaceae</taxon>
        <taxon>Roridomyces</taxon>
    </lineage>
</organism>
<sequence length="239" mass="26535">MWSLQVPRSNEHTHPCNIFFEYTLITIFVLLFLTPAVLSRFPGTAGSALVAALLWVDGELLHGYAVLCIVLAIVHVPAEFGAIHEWLTRRISNRAAHPTSASALEPGIIAIHRLLAIFYHTCIILIYIHNKGVVSPRKSVLDNAREASVFVLRGLGADFFTFSHHTTTICQHFVQCSVYVDESTLQDLPNFSLAIFALLSLVFTAGNYLSRPFLSGYTCLTQTSCFQLDNLDDWQLGLG</sequence>
<evidence type="ECO:0000313" key="3">
    <source>
        <dbReference type="Proteomes" id="UP001221142"/>
    </source>
</evidence>
<keyword evidence="1" id="KW-1133">Transmembrane helix</keyword>
<evidence type="ECO:0000256" key="1">
    <source>
        <dbReference type="SAM" id="Phobius"/>
    </source>
</evidence>
<dbReference type="EMBL" id="JARKIF010000040">
    <property type="protein sequence ID" value="KAJ7609409.1"/>
    <property type="molecule type" value="Genomic_DNA"/>
</dbReference>
<feature type="transmembrane region" description="Helical" evidence="1">
    <location>
        <begin position="20"/>
        <end position="41"/>
    </location>
</feature>
<dbReference type="AlphaFoldDB" id="A0AAD7B3Z2"/>
<feature type="transmembrane region" description="Helical" evidence="1">
    <location>
        <begin position="191"/>
        <end position="209"/>
    </location>
</feature>
<accession>A0AAD7B3Z2</accession>
<evidence type="ECO:0000313" key="2">
    <source>
        <dbReference type="EMBL" id="KAJ7609409.1"/>
    </source>
</evidence>